<keyword evidence="2" id="KW-0472">Membrane</keyword>
<feature type="transmembrane region" description="Helical" evidence="2">
    <location>
        <begin position="39"/>
        <end position="61"/>
    </location>
</feature>
<dbReference type="EMBL" id="OBEJ01000001">
    <property type="protein sequence ID" value="SNZ05044.1"/>
    <property type="molecule type" value="Genomic_DNA"/>
</dbReference>
<feature type="domain" description="DUF7978" evidence="3">
    <location>
        <begin position="23"/>
        <end position="202"/>
    </location>
</feature>
<evidence type="ECO:0000256" key="2">
    <source>
        <dbReference type="SAM" id="Phobius"/>
    </source>
</evidence>
<organism evidence="4 5">
    <name type="scientific">Natronoarchaeum philippinense</name>
    <dbReference type="NCBI Taxonomy" id="558529"/>
    <lineage>
        <taxon>Archaea</taxon>
        <taxon>Methanobacteriati</taxon>
        <taxon>Methanobacteriota</taxon>
        <taxon>Stenosarchaea group</taxon>
        <taxon>Halobacteria</taxon>
        <taxon>Halobacteriales</taxon>
        <taxon>Natronoarchaeaceae</taxon>
    </lineage>
</organism>
<gene>
    <name evidence="4" type="ORF">SAMN06269185_0758</name>
</gene>
<evidence type="ECO:0000259" key="3">
    <source>
        <dbReference type="Pfam" id="PF25933"/>
    </source>
</evidence>
<dbReference type="InterPro" id="IPR058284">
    <property type="entry name" value="DUF7978"/>
</dbReference>
<dbReference type="OrthoDB" id="270777at2157"/>
<proteinExistence type="predicted"/>
<evidence type="ECO:0000313" key="5">
    <source>
        <dbReference type="Proteomes" id="UP000219453"/>
    </source>
</evidence>
<dbReference type="Proteomes" id="UP000219453">
    <property type="component" value="Unassembled WGS sequence"/>
</dbReference>
<keyword evidence="2" id="KW-1133">Transmembrane helix</keyword>
<dbReference type="AlphaFoldDB" id="A0A285N6D7"/>
<reference evidence="4 5" key="1">
    <citation type="submission" date="2017-09" db="EMBL/GenBank/DDBJ databases">
        <authorList>
            <person name="Ehlers B."/>
            <person name="Leendertz F.H."/>
        </authorList>
    </citation>
    <scope>NUCLEOTIDE SEQUENCE [LARGE SCALE GENOMIC DNA]</scope>
    <source>
        <strain evidence="4 5">DSM 27208</strain>
    </source>
</reference>
<feature type="compositionally biased region" description="Low complexity" evidence="1">
    <location>
        <begin position="11"/>
        <end position="36"/>
    </location>
</feature>
<protein>
    <recommendedName>
        <fullName evidence="3">DUF7978 domain-containing protein</fullName>
    </recommendedName>
</protein>
<name>A0A285N6D7_NATPI</name>
<feature type="transmembrane region" description="Helical" evidence="2">
    <location>
        <begin position="116"/>
        <end position="134"/>
    </location>
</feature>
<keyword evidence="2" id="KW-0812">Transmembrane</keyword>
<dbReference type="RefSeq" id="WP_097007751.1">
    <property type="nucleotide sequence ID" value="NZ_OBEJ01000001.1"/>
</dbReference>
<dbReference type="Pfam" id="PF25933">
    <property type="entry name" value="DUF7978"/>
    <property type="match status" value="1"/>
</dbReference>
<feature type="region of interest" description="Disordered" evidence="1">
    <location>
        <begin position="1"/>
        <end position="36"/>
    </location>
</feature>
<feature type="transmembrane region" description="Helical" evidence="2">
    <location>
        <begin position="146"/>
        <end position="165"/>
    </location>
</feature>
<sequence length="204" mass="21727">MSQGNRPTPEPASADTDTKTSSPTSSETTQSSGSTSPPVFGGIFYGILATIVSSIGVLALFGSRIPNQRLEPYFEAEYTVEFFVWIIYSAYNVDIINKSTGEPLNYLVELPVGNPLHFAAIPAAVLFFCGLLLARKRSTIKDGFRAGTAVTWSYTPLFAIGSYYFEFTQNGVSYGPDMQGAILIAGFGFPLVFAGLGGALSGAT</sequence>
<keyword evidence="5" id="KW-1185">Reference proteome</keyword>
<feature type="transmembrane region" description="Helical" evidence="2">
    <location>
        <begin position="73"/>
        <end position="91"/>
    </location>
</feature>
<accession>A0A285N6D7</accession>
<evidence type="ECO:0000256" key="1">
    <source>
        <dbReference type="SAM" id="MobiDB-lite"/>
    </source>
</evidence>
<evidence type="ECO:0000313" key="4">
    <source>
        <dbReference type="EMBL" id="SNZ05044.1"/>
    </source>
</evidence>
<feature type="transmembrane region" description="Helical" evidence="2">
    <location>
        <begin position="180"/>
        <end position="200"/>
    </location>
</feature>